<evidence type="ECO:0000313" key="3">
    <source>
        <dbReference type="Proteomes" id="UP000009011"/>
    </source>
</evidence>
<evidence type="ECO:0000256" key="1">
    <source>
        <dbReference type="SAM" id="Phobius"/>
    </source>
</evidence>
<keyword evidence="1" id="KW-1133">Transmembrane helix</keyword>
<keyword evidence="1" id="KW-0472">Membrane</keyword>
<organism evidence="2 3">
    <name type="scientific">Melioribacter roseus (strain DSM 23840 / JCM 17771 / VKM B-2668 / P3M-2)</name>
    <dbReference type="NCBI Taxonomy" id="1191523"/>
    <lineage>
        <taxon>Bacteria</taxon>
        <taxon>Pseudomonadati</taxon>
        <taxon>Ignavibacteriota</taxon>
        <taxon>Ignavibacteria</taxon>
        <taxon>Ignavibacteriales</taxon>
        <taxon>Melioribacteraceae</taxon>
        <taxon>Melioribacter</taxon>
    </lineage>
</organism>
<reference evidence="2 3" key="1">
    <citation type="journal article" date="2013" name="PLoS ONE">
        <title>Genomic analysis of Melioribacter roseus, facultatively anaerobic organotrophic bacterium representing a novel deep lineage within Bacteriodetes/Chlorobi group.</title>
        <authorList>
            <person name="Kadnikov V.V."/>
            <person name="Mardanov A.V."/>
            <person name="Podosokorskaya O.A."/>
            <person name="Gavrilov S.N."/>
            <person name="Kublanov I.V."/>
            <person name="Beletsky A.V."/>
            <person name="Bonch-Osmolovskaya E.A."/>
            <person name="Ravin N.V."/>
        </authorList>
    </citation>
    <scope>NUCLEOTIDE SEQUENCE [LARGE SCALE GENOMIC DNA]</scope>
    <source>
        <strain evidence="3">JCM 17771 / P3M-2</strain>
    </source>
</reference>
<protein>
    <submittedName>
        <fullName evidence="2">Uncharacterized protein</fullName>
    </submittedName>
</protein>
<dbReference type="AlphaFoldDB" id="I6Z3Q8"/>
<dbReference type="RefSeq" id="WP_014855217.1">
    <property type="nucleotide sequence ID" value="NC_018178.1"/>
</dbReference>
<keyword evidence="3" id="KW-1185">Reference proteome</keyword>
<dbReference type="STRING" id="1191523.MROS_0537"/>
<dbReference type="EMBL" id="CP003557">
    <property type="protein sequence ID" value="AFN73780.1"/>
    <property type="molecule type" value="Genomic_DNA"/>
</dbReference>
<name>I6Z3Q8_MELRP</name>
<accession>I6Z3Q8</accession>
<keyword evidence="1" id="KW-0812">Transmembrane</keyword>
<dbReference type="HOGENOM" id="CLU_2167981_0_0_10"/>
<proteinExistence type="predicted"/>
<gene>
    <name evidence="2" type="ordered locus">MROS_0537</name>
</gene>
<feature type="transmembrane region" description="Helical" evidence="1">
    <location>
        <begin position="56"/>
        <end position="81"/>
    </location>
</feature>
<feature type="transmembrane region" description="Helical" evidence="1">
    <location>
        <begin position="12"/>
        <end position="36"/>
    </location>
</feature>
<evidence type="ECO:0000313" key="2">
    <source>
        <dbReference type="EMBL" id="AFN73780.1"/>
    </source>
</evidence>
<dbReference type="KEGG" id="mro:MROS_0537"/>
<dbReference type="Proteomes" id="UP000009011">
    <property type="component" value="Chromosome"/>
</dbReference>
<sequence>MENKEQNEQRFLTLLSVGKTISTIGWIIVLVAALIIFSSFKSCIDNRHFDFNGEFIWGFLIATIGYFIVAQGQIISCFVSIENNTYKISELMANLIDEISGKENNRLHKI</sequence>